<keyword evidence="6 7" id="KW-0539">Nucleus</keyword>
<comment type="function">
    <text evidence="7">Component of the SMC5-SMC6 complex, that promotes sister chromatid alignment after DNA damage and facilitates double-stranded DNA breaks (DSBs) repair via homologous recombination between sister chromatids.</text>
</comment>
<evidence type="ECO:0000313" key="10">
    <source>
        <dbReference type="Proteomes" id="UP001461498"/>
    </source>
</evidence>
<sequence>MNNANLKQILKKIDAIVSSFNNRTIQEVSNETNELKDRCEEIKRLIDNASSVYDINFLLEQIDDEVQSFLGLQKDEMNSIWKQSLNEMANSLQDRSNLKTLSKYCVGIFPEPVSVPCLYNKVRTNGFDIPEAMETSQKIPKVRNKRAEQRNPANCIKPVKVLSQTNDVDSHKHKMKICLDKLLEVCNWDENKSIPFFNFIINCESYVQTVYNSFTVSFLIRERLAKMSIDKNHQLWIRPSSKSLENSHIEDINSQIEDENDSLFQYIISINPKEWKMLIDSLGLTKSILPVLWPTVELGNIEFFKETNNDVHFLA</sequence>
<keyword evidence="10" id="KW-1185">Reference proteome</keyword>
<organism evidence="9 10">
    <name type="scientific">Rhynocoris fuscipes</name>
    <dbReference type="NCBI Taxonomy" id="488301"/>
    <lineage>
        <taxon>Eukaryota</taxon>
        <taxon>Metazoa</taxon>
        <taxon>Ecdysozoa</taxon>
        <taxon>Arthropoda</taxon>
        <taxon>Hexapoda</taxon>
        <taxon>Insecta</taxon>
        <taxon>Pterygota</taxon>
        <taxon>Neoptera</taxon>
        <taxon>Paraneoptera</taxon>
        <taxon>Hemiptera</taxon>
        <taxon>Heteroptera</taxon>
        <taxon>Panheteroptera</taxon>
        <taxon>Cimicomorpha</taxon>
        <taxon>Reduviidae</taxon>
        <taxon>Harpactorinae</taxon>
        <taxon>Harpactorini</taxon>
        <taxon>Rhynocoris</taxon>
    </lineage>
</organism>
<name>A0AAW1CXJ9_9HEMI</name>
<dbReference type="Pfam" id="PF08743">
    <property type="entry name" value="Nse4_C"/>
    <property type="match status" value="1"/>
</dbReference>
<dbReference type="EMBL" id="JAPXFL010000008">
    <property type="protein sequence ID" value="KAK9503191.1"/>
    <property type="molecule type" value="Genomic_DNA"/>
</dbReference>
<dbReference type="GO" id="GO:0030915">
    <property type="term" value="C:Smc5-Smc6 complex"/>
    <property type="evidence" value="ECO:0007669"/>
    <property type="project" value="UniProtKB-UniRule"/>
</dbReference>
<accession>A0AAW1CXJ9</accession>
<evidence type="ECO:0000256" key="1">
    <source>
        <dbReference type="ARBA" id="ARBA00004123"/>
    </source>
</evidence>
<comment type="caution">
    <text evidence="9">The sequence shown here is derived from an EMBL/GenBank/DDBJ whole genome shotgun (WGS) entry which is preliminary data.</text>
</comment>
<evidence type="ECO:0000259" key="8">
    <source>
        <dbReference type="Pfam" id="PF08743"/>
    </source>
</evidence>
<comment type="similarity">
    <text evidence="2 7">Belongs to the NSE4 family.</text>
</comment>
<evidence type="ECO:0000256" key="2">
    <source>
        <dbReference type="ARBA" id="ARBA00008997"/>
    </source>
</evidence>
<keyword evidence="5 7" id="KW-0234">DNA repair</keyword>
<dbReference type="PANTHER" id="PTHR16140">
    <property type="entry name" value="NON-STRUCTURAL MAINTENANCE OF CHROMOSOMES ELEMENT 4"/>
    <property type="match status" value="1"/>
</dbReference>
<evidence type="ECO:0000256" key="6">
    <source>
        <dbReference type="ARBA" id="ARBA00023242"/>
    </source>
</evidence>
<comment type="subcellular location">
    <subcellularLocation>
        <location evidence="1 7">Nucleus</location>
    </subcellularLocation>
</comment>
<dbReference type="GO" id="GO:0005634">
    <property type="term" value="C:nucleus"/>
    <property type="evidence" value="ECO:0007669"/>
    <property type="project" value="UniProtKB-SubCell"/>
</dbReference>
<keyword evidence="4 7" id="KW-0233">DNA recombination</keyword>
<protein>
    <recommendedName>
        <fullName evidence="7">Non-structural maintenance of chromosomes element 4</fullName>
    </recommendedName>
</protein>
<comment type="subunit">
    <text evidence="7">Component of the SMC5-SMC6 complex.</text>
</comment>
<keyword evidence="3 7" id="KW-0227">DNA damage</keyword>
<dbReference type="Proteomes" id="UP001461498">
    <property type="component" value="Unassembled WGS sequence"/>
</dbReference>
<reference evidence="9 10" key="1">
    <citation type="submission" date="2022-12" db="EMBL/GenBank/DDBJ databases">
        <title>Chromosome-level genome assembly of true bugs.</title>
        <authorList>
            <person name="Ma L."/>
            <person name="Li H."/>
        </authorList>
    </citation>
    <scope>NUCLEOTIDE SEQUENCE [LARGE SCALE GENOMIC DNA]</scope>
    <source>
        <strain evidence="9">Lab_2022b</strain>
    </source>
</reference>
<dbReference type="GO" id="GO:0006281">
    <property type="term" value="P:DNA repair"/>
    <property type="evidence" value="ECO:0007669"/>
    <property type="project" value="UniProtKB-UniRule"/>
</dbReference>
<dbReference type="PANTHER" id="PTHR16140:SF0">
    <property type="entry name" value="NON-STRUCTURAL MAINTENANCE OF CHROMOSOMES ELEMENT 4"/>
    <property type="match status" value="1"/>
</dbReference>
<dbReference type="GO" id="GO:0006310">
    <property type="term" value="P:DNA recombination"/>
    <property type="evidence" value="ECO:0007669"/>
    <property type="project" value="UniProtKB-UniRule"/>
</dbReference>
<evidence type="ECO:0000256" key="5">
    <source>
        <dbReference type="ARBA" id="ARBA00023204"/>
    </source>
</evidence>
<evidence type="ECO:0000313" key="9">
    <source>
        <dbReference type="EMBL" id="KAK9503191.1"/>
    </source>
</evidence>
<evidence type="ECO:0000256" key="4">
    <source>
        <dbReference type="ARBA" id="ARBA00023172"/>
    </source>
</evidence>
<proteinExistence type="inferred from homology"/>
<evidence type="ECO:0000256" key="3">
    <source>
        <dbReference type="ARBA" id="ARBA00022763"/>
    </source>
</evidence>
<gene>
    <name evidence="9" type="ORF">O3M35_011813</name>
</gene>
<feature type="domain" description="Non-structural maintenance of chromosome element 4 C-terminal" evidence="8">
    <location>
        <begin position="194"/>
        <end position="289"/>
    </location>
</feature>
<dbReference type="AlphaFoldDB" id="A0AAW1CXJ9"/>
<dbReference type="InterPro" id="IPR014854">
    <property type="entry name" value="Nse4_C"/>
</dbReference>
<dbReference type="InterPro" id="IPR027786">
    <property type="entry name" value="Nse4/EID"/>
</dbReference>
<evidence type="ECO:0000256" key="7">
    <source>
        <dbReference type="RuleBase" id="RU365071"/>
    </source>
</evidence>